<evidence type="ECO:0000256" key="10">
    <source>
        <dbReference type="ARBA" id="ARBA00022726"/>
    </source>
</evidence>
<dbReference type="STRING" id="1619048.UU49_C0023G0004"/>
<organism evidence="13 14">
    <name type="scientific">Candidatus Magasanikbacteria bacterium GW2011_GWC2_41_17</name>
    <dbReference type="NCBI Taxonomy" id="1619048"/>
    <lineage>
        <taxon>Bacteria</taxon>
        <taxon>Candidatus Magasanikiibacteriota</taxon>
    </lineage>
</organism>
<evidence type="ECO:0000256" key="4">
    <source>
        <dbReference type="ARBA" id="ARBA00004659"/>
    </source>
</evidence>
<dbReference type="NCBIfam" id="NF002636">
    <property type="entry name" value="PRK02304.1-5"/>
    <property type="match status" value="1"/>
</dbReference>
<evidence type="ECO:0000256" key="11">
    <source>
        <dbReference type="HAMAP-Rule" id="MF_00004"/>
    </source>
</evidence>
<protein>
    <recommendedName>
        <fullName evidence="6 11">Adenine phosphoribosyltransferase</fullName>
        <shortName evidence="11">APRT</shortName>
        <ecNumber evidence="6 11">2.4.2.7</ecNumber>
    </recommendedName>
</protein>
<dbReference type="InterPro" id="IPR050054">
    <property type="entry name" value="UPRTase/APRTase"/>
</dbReference>
<evidence type="ECO:0000256" key="5">
    <source>
        <dbReference type="ARBA" id="ARBA00008391"/>
    </source>
</evidence>
<keyword evidence="7 11" id="KW-0963">Cytoplasm</keyword>
<dbReference type="NCBIfam" id="TIGR01090">
    <property type="entry name" value="apt"/>
    <property type="match status" value="1"/>
</dbReference>
<comment type="similarity">
    <text evidence="5 11">Belongs to the purine/pyrimidine phosphoribosyltransferase family.</text>
</comment>
<dbReference type="GO" id="GO:0003999">
    <property type="term" value="F:adenine phosphoribosyltransferase activity"/>
    <property type="evidence" value="ECO:0007669"/>
    <property type="project" value="UniProtKB-UniRule"/>
</dbReference>
<keyword evidence="8 11" id="KW-0328">Glycosyltransferase</keyword>
<keyword evidence="10 11" id="KW-0660">Purine salvage</keyword>
<evidence type="ECO:0000313" key="13">
    <source>
        <dbReference type="EMBL" id="KKR97832.1"/>
    </source>
</evidence>
<dbReference type="UniPathway" id="UPA00588">
    <property type="reaction ID" value="UER00646"/>
</dbReference>
<evidence type="ECO:0000256" key="3">
    <source>
        <dbReference type="ARBA" id="ARBA00004496"/>
    </source>
</evidence>
<feature type="domain" description="Phosphoribosyltransferase" evidence="12">
    <location>
        <begin position="29"/>
        <end position="149"/>
    </location>
</feature>
<comment type="pathway">
    <text evidence="4 11">Purine metabolism; AMP biosynthesis via salvage pathway; AMP from adenine: step 1/1.</text>
</comment>
<dbReference type="InterPro" id="IPR005764">
    <property type="entry name" value="Ade_phspho_trans"/>
</dbReference>
<dbReference type="NCBIfam" id="NF002634">
    <property type="entry name" value="PRK02304.1-3"/>
    <property type="match status" value="1"/>
</dbReference>
<dbReference type="PANTHER" id="PTHR32315:SF3">
    <property type="entry name" value="ADENINE PHOSPHORIBOSYLTRANSFERASE"/>
    <property type="match status" value="1"/>
</dbReference>
<evidence type="ECO:0000256" key="1">
    <source>
        <dbReference type="ARBA" id="ARBA00000868"/>
    </source>
</evidence>
<dbReference type="Gene3D" id="3.40.50.2020">
    <property type="match status" value="1"/>
</dbReference>
<dbReference type="InterPro" id="IPR000836">
    <property type="entry name" value="PRTase_dom"/>
</dbReference>
<dbReference type="InterPro" id="IPR029057">
    <property type="entry name" value="PRTase-like"/>
</dbReference>
<dbReference type="GO" id="GO:0006166">
    <property type="term" value="P:purine ribonucleoside salvage"/>
    <property type="evidence" value="ECO:0007669"/>
    <property type="project" value="UniProtKB-UniRule"/>
</dbReference>
<dbReference type="GO" id="GO:0002055">
    <property type="term" value="F:adenine binding"/>
    <property type="evidence" value="ECO:0007669"/>
    <property type="project" value="TreeGrafter"/>
</dbReference>
<evidence type="ECO:0000256" key="9">
    <source>
        <dbReference type="ARBA" id="ARBA00022679"/>
    </source>
</evidence>
<comment type="catalytic activity">
    <reaction evidence="1 11">
        <text>AMP + diphosphate = 5-phospho-alpha-D-ribose 1-diphosphate + adenine</text>
        <dbReference type="Rhea" id="RHEA:16609"/>
        <dbReference type="ChEBI" id="CHEBI:16708"/>
        <dbReference type="ChEBI" id="CHEBI:33019"/>
        <dbReference type="ChEBI" id="CHEBI:58017"/>
        <dbReference type="ChEBI" id="CHEBI:456215"/>
        <dbReference type="EC" id="2.4.2.7"/>
    </reaction>
</comment>
<dbReference type="EMBL" id="LCAV01000023">
    <property type="protein sequence ID" value="KKR97832.1"/>
    <property type="molecule type" value="Genomic_DNA"/>
</dbReference>
<dbReference type="Pfam" id="PF00156">
    <property type="entry name" value="Pribosyltran"/>
    <property type="match status" value="1"/>
</dbReference>
<comment type="function">
    <text evidence="2 11">Catalyzes a salvage reaction resulting in the formation of AMP, that is energically less costly than de novo synthesis.</text>
</comment>
<dbReference type="Proteomes" id="UP000034108">
    <property type="component" value="Unassembled WGS sequence"/>
</dbReference>
<name>A0A0G0YBX1_9BACT</name>
<proteinExistence type="inferred from homology"/>
<keyword evidence="9 11" id="KW-0808">Transferase</keyword>
<evidence type="ECO:0000256" key="8">
    <source>
        <dbReference type="ARBA" id="ARBA00022676"/>
    </source>
</evidence>
<accession>A0A0G0YBX1</accession>
<evidence type="ECO:0000313" key="14">
    <source>
        <dbReference type="Proteomes" id="UP000034108"/>
    </source>
</evidence>
<comment type="subcellular location">
    <subcellularLocation>
        <location evidence="3 11">Cytoplasm</location>
    </subcellularLocation>
</comment>
<evidence type="ECO:0000256" key="2">
    <source>
        <dbReference type="ARBA" id="ARBA00003968"/>
    </source>
</evidence>
<dbReference type="PATRIC" id="fig|1619048.3.peg.601"/>
<dbReference type="GO" id="GO:0005737">
    <property type="term" value="C:cytoplasm"/>
    <property type="evidence" value="ECO:0007669"/>
    <property type="project" value="UniProtKB-SubCell"/>
</dbReference>
<evidence type="ECO:0000256" key="7">
    <source>
        <dbReference type="ARBA" id="ARBA00022490"/>
    </source>
</evidence>
<comment type="subunit">
    <text evidence="11">Homodimer.</text>
</comment>
<dbReference type="CDD" id="cd06223">
    <property type="entry name" value="PRTases_typeI"/>
    <property type="match status" value="1"/>
</dbReference>
<dbReference type="HAMAP" id="MF_00004">
    <property type="entry name" value="Aden_phosphoribosyltr"/>
    <property type="match status" value="1"/>
</dbReference>
<evidence type="ECO:0000259" key="12">
    <source>
        <dbReference type="Pfam" id="PF00156"/>
    </source>
</evidence>
<dbReference type="EC" id="2.4.2.7" evidence="6 11"/>
<gene>
    <name evidence="11" type="primary">apt</name>
    <name evidence="13" type="ORF">UU49_C0023G0004</name>
</gene>
<dbReference type="FunFam" id="3.40.50.2020:FF:000021">
    <property type="entry name" value="Adenine phosphoribosyltransferase"/>
    <property type="match status" value="1"/>
</dbReference>
<dbReference type="GO" id="GO:0016208">
    <property type="term" value="F:AMP binding"/>
    <property type="evidence" value="ECO:0007669"/>
    <property type="project" value="TreeGrafter"/>
</dbReference>
<dbReference type="GO" id="GO:0044209">
    <property type="term" value="P:AMP salvage"/>
    <property type="evidence" value="ECO:0007669"/>
    <property type="project" value="UniProtKB-UniRule"/>
</dbReference>
<sequence>MIDLKSKIREIPDWPKPGVNFKDIAPLLQDAAAFQQAIDELAAPYIGKPIDVVVAIDARGFLLATAVAYKLKAGVALVRKKGKLPWKTINREYALEYGSNIIEMHEDAVLPGQKVLMVDDVLATGGTMEAAVGMVRQLGGEIIGASFLIGLSFLKGKDKLKGVEVKELVVY</sequence>
<evidence type="ECO:0000256" key="6">
    <source>
        <dbReference type="ARBA" id="ARBA00011893"/>
    </source>
</evidence>
<dbReference type="GO" id="GO:0006168">
    <property type="term" value="P:adenine salvage"/>
    <property type="evidence" value="ECO:0007669"/>
    <property type="project" value="InterPro"/>
</dbReference>
<dbReference type="AlphaFoldDB" id="A0A0G0YBX1"/>
<reference evidence="13 14" key="1">
    <citation type="journal article" date="2015" name="Nature">
        <title>rRNA introns, odd ribosomes, and small enigmatic genomes across a large radiation of phyla.</title>
        <authorList>
            <person name="Brown C.T."/>
            <person name="Hug L.A."/>
            <person name="Thomas B.C."/>
            <person name="Sharon I."/>
            <person name="Castelle C.J."/>
            <person name="Singh A."/>
            <person name="Wilkins M.J."/>
            <person name="Williams K.H."/>
            <person name="Banfield J.F."/>
        </authorList>
    </citation>
    <scope>NUCLEOTIDE SEQUENCE [LARGE SCALE GENOMIC DNA]</scope>
</reference>
<comment type="caution">
    <text evidence="13">The sequence shown here is derived from an EMBL/GenBank/DDBJ whole genome shotgun (WGS) entry which is preliminary data.</text>
</comment>
<dbReference type="PANTHER" id="PTHR32315">
    <property type="entry name" value="ADENINE PHOSPHORIBOSYLTRANSFERASE"/>
    <property type="match status" value="1"/>
</dbReference>
<dbReference type="SUPFAM" id="SSF53271">
    <property type="entry name" value="PRTase-like"/>
    <property type="match status" value="1"/>
</dbReference>